<comment type="caution">
    <text evidence="9">The sequence shown here is derived from an EMBL/GenBank/DDBJ whole genome shotgun (WGS) entry which is preliminary data.</text>
</comment>
<dbReference type="InterPro" id="IPR015590">
    <property type="entry name" value="Aldehyde_DH_dom"/>
</dbReference>
<dbReference type="Pfam" id="PF00171">
    <property type="entry name" value="Aldedh"/>
    <property type="match status" value="1"/>
</dbReference>
<evidence type="ECO:0000256" key="5">
    <source>
        <dbReference type="ARBA" id="ARBA00024226"/>
    </source>
</evidence>
<dbReference type="InterPro" id="IPR044638">
    <property type="entry name" value="ALDH7A1-like"/>
</dbReference>
<evidence type="ECO:0000256" key="7">
    <source>
        <dbReference type="RuleBase" id="RU003345"/>
    </source>
</evidence>
<accession>A0A4R5M7G9</accession>
<dbReference type="OrthoDB" id="6187633at2"/>
<proteinExistence type="inferred from homology"/>
<dbReference type="InterPro" id="IPR029510">
    <property type="entry name" value="Ald_DH_CS_GLU"/>
</dbReference>
<name>A0A4R5M7G9_9BURK</name>
<feature type="active site" evidence="6">
    <location>
        <position position="252"/>
    </location>
</feature>
<dbReference type="Gene3D" id="3.40.605.10">
    <property type="entry name" value="Aldehyde Dehydrogenase, Chain A, domain 1"/>
    <property type="match status" value="1"/>
</dbReference>
<dbReference type="PANTHER" id="PTHR43521:SF1">
    <property type="entry name" value="ALPHA-AMINOADIPIC SEMIALDEHYDE DEHYDROGENASE"/>
    <property type="match status" value="1"/>
</dbReference>
<evidence type="ECO:0000313" key="10">
    <source>
        <dbReference type="Proteomes" id="UP000295722"/>
    </source>
</evidence>
<keyword evidence="4" id="KW-0520">NAD</keyword>
<dbReference type="Gene3D" id="3.40.309.10">
    <property type="entry name" value="Aldehyde Dehydrogenase, Chain A, domain 2"/>
    <property type="match status" value="1"/>
</dbReference>
<dbReference type="PANTHER" id="PTHR43521">
    <property type="entry name" value="ALPHA-AMINOADIPIC SEMIALDEHYDE DEHYDROGENASE"/>
    <property type="match status" value="1"/>
</dbReference>
<evidence type="ECO:0000256" key="3">
    <source>
        <dbReference type="ARBA" id="ARBA00023002"/>
    </source>
</evidence>
<protein>
    <recommendedName>
        <fullName evidence="5">aldehyde dehydrogenase (NAD(+))</fullName>
        <ecNumber evidence="5">1.2.1.3</ecNumber>
    </recommendedName>
</protein>
<dbReference type="InterPro" id="IPR016161">
    <property type="entry name" value="Ald_DH/histidinol_DH"/>
</dbReference>
<dbReference type="AlphaFoldDB" id="A0A4R5M7G9"/>
<dbReference type="Proteomes" id="UP000295722">
    <property type="component" value="Unassembled WGS sequence"/>
</dbReference>
<sequence>MKASSILKELGIAHLVEAGDIAVHSPIDGALIGRVASEPVANVDALLDKAQAAFKVWRNVPAPRRGELVRILGNKLREKKQALGSIITLETGKILQEGLGEVQEMIDICDFAVGLSRQLYGLTIASERPGHRMAETWHPMGVCTVISAFNFPAAVWSWNAALALICGNAVIWKPSEKTPLTALAVEGILQEALKEFGDAPEGLTILINGRREVGEKLVSDPRSNIVSATGSTEMGRAVGIEVARRFGRSILELGGNNAGIVSNTANLELALRGILFSAVGTAGQRCTTLRRLFVHESIYDKTVERLKTLYGKVSIGNPLEQGTLMGPLIDEQSFGRMQAALARALAEGGKVFGGERHIVSGNEHGFYVRPAIVEMPSQTEIVLTETFAPILYVLKYSDFDAAIEANNAAHHGLSSCVFTTDMRESERFLSASGSDCGIANVNIGPSGAEIGGAFGGEKETGGGRESGSDAWKGYMRRATNTVNYSSALPLAQGIDFNID</sequence>
<organism evidence="9 10">
    <name type="scientific">Paraburkholderia silviterrae</name>
    <dbReference type="NCBI Taxonomy" id="2528715"/>
    <lineage>
        <taxon>Bacteria</taxon>
        <taxon>Pseudomonadati</taxon>
        <taxon>Pseudomonadota</taxon>
        <taxon>Betaproteobacteria</taxon>
        <taxon>Burkholderiales</taxon>
        <taxon>Burkholderiaceae</taxon>
        <taxon>Paraburkholderia</taxon>
    </lineage>
</organism>
<dbReference type="RefSeq" id="WP_133196536.1">
    <property type="nucleotide sequence ID" value="NZ_JBHUCW010000024.1"/>
</dbReference>
<dbReference type="CDD" id="cd07130">
    <property type="entry name" value="ALDH_F7_AASADH"/>
    <property type="match status" value="1"/>
</dbReference>
<dbReference type="InterPro" id="IPR016162">
    <property type="entry name" value="Ald_DH_N"/>
</dbReference>
<evidence type="ECO:0000256" key="2">
    <source>
        <dbReference type="ARBA" id="ARBA00011881"/>
    </source>
</evidence>
<evidence type="ECO:0000256" key="6">
    <source>
        <dbReference type="PROSITE-ProRule" id="PRU10007"/>
    </source>
</evidence>
<keyword evidence="3 7" id="KW-0560">Oxidoreductase</keyword>
<evidence type="ECO:0000256" key="1">
    <source>
        <dbReference type="ARBA" id="ARBA00009986"/>
    </source>
</evidence>
<evidence type="ECO:0000256" key="4">
    <source>
        <dbReference type="ARBA" id="ARBA00023027"/>
    </source>
</evidence>
<dbReference type="EC" id="1.2.1.3" evidence="5"/>
<dbReference type="EMBL" id="SMRP01000009">
    <property type="protein sequence ID" value="TDG22137.1"/>
    <property type="molecule type" value="Genomic_DNA"/>
</dbReference>
<dbReference type="InterPro" id="IPR016163">
    <property type="entry name" value="Ald_DH_C"/>
</dbReference>
<keyword evidence="10" id="KW-1185">Reference proteome</keyword>
<dbReference type="GO" id="GO:0004029">
    <property type="term" value="F:aldehyde dehydrogenase (NAD+) activity"/>
    <property type="evidence" value="ECO:0007669"/>
    <property type="project" value="UniProtKB-EC"/>
</dbReference>
<comment type="subunit">
    <text evidence="2">Homotetramer.</text>
</comment>
<comment type="similarity">
    <text evidence="1 7">Belongs to the aldehyde dehydrogenase family.</text>
</comment>
<dbReference type="FunFam" id="3.40.309.10:FF:000018">
    <property type="entry name" value="Alpha-aminoadipic semialdehyde dehydrogenase"/>
    <property type="match status" value="1"/>
</dbReference>
<evidence type="ECO:0000259" key="8">
    <source>
        <dbReference type="Pfam" id="PF00171"/>
    </source>
</evidence>
<dbReference type="SUPFAM" id="SSF53720">
    <property type="entry name" value="ALDH-like"/>
    <property type="match status" value="1"/>
</dbReference>
<dbReference type="PROSITE" id="PS00687">
    <property type="entry name" value="ALDEHYDE_DEHYDR_GLU"/>
    <property type="match status" value="1"/>
</dbReference>
<feature type="domain" description="Aldehyde dehydrogenase" evidence="8">
    <location>
        <begin position="20"/>
        <end position="477"/>
    </location>
</feature>
<reference evidence="9 10" key="1">
    <citation type="submission" date="2019-03" db="EMBL/GenBank/DDBJ databases">
        <title>Paraburkholderia sp. 4M-K11, isolated from subtropical forest soil.</title>
        <authorList>
            <person name="Gao Z.-H."/>
            <person name="Qiu L.-H."/>
        </authorList>
    </citation>
    <scope>NUCLEOTIDE SEQUENCE [LARGE SCALE GENOMIC DNA]</scope>
    <source>
        <strain evidence="9 10">4M-K11</strain>
    </source>
</reference>
<gene>
    <name evidence="9" type="ORF">EYW47_19865</name>
</gene>
<evidence type="ECO:0000313" key="9">
    <source>
        <dbReference type="EMBL" id="TDG22137.1"/>
    </source>
</evidence>